<dbReference type="Pfam" id="PF12705">
    <property type="entry name" value="PDDEXK_1"/>
    <property type="match status" value="1"/>
</dbReference>
<dbReference type="EMBL" id="JBJYXY010000001">
    <property type="protein sequence ID" value="MFN2975524.1"/>
    <property type="molecule type" value="Genomic_DNA"/>
</dbReference>
<evidence type="ECO:0000313" key="3">
    <source>
        <dbReference type="Proteomes" id="UP001634747"/>
    </source>
</evidence>
<dbReference type="Proteomes" id="UP001634747">
    <property type="component" value="Unassembled WGS sequence"/>
</dbReference>
<evidence type="ECO:0000259" key="1">
    <source>
        <dbReference type="Pfam" id="PF12705"/>
    </source>
</evidence>
<dbReference type="InterPro" id="IPR019925">
    <property type="entry name" value="DNA_repair_protein_predicted"/>
</dbReference>
<dbReference type="InterPro" id="IPR011604">
    <property type="entry name" value="PDDEXK-like_dom_sf"/>
</dbReference>
<name>A0ABW9KIH1_9BACT</name>
<evidence type="ECO:0000313" key="2">
    <source>
        <dbReference type="EMBL" id="MFN2975524.1"/>
    </source>
</evidence>
<accession>A0ABW9KIH1</accession>
<dbReference type="SUPFAM" id="SSF52540">
    <property type="entry name" value="P-loop containing nucleoside triphosphate hydrolases"/>
    <property type="match status" value="1"/>
</dbReference>
<feature type="domain" description="PD-(D/E)XK endonuclease-like" evidence="1">
    <location>
        <begin position="605"/>
        <end position="884"/>
    </location>
</feature>
<keyword evidence="3" id="KW-1185">Reference proteome</keyword>
<dbReference type="InterPro" id="IPR038726">
    <property type="entry name" value="PDDEXK_AddAB-type"/>
</dbReference>
<protein>
    <submittedName>
        <fullName evidence="2">PD-(D/E)XK nuclease family protein</fullName>
    </submittedName>
</protein>
<dbReference type="Gene3D" id="3.90.320.10">
    <property type="match status" value="1"/>
</dbReference>
<proteinExistence type="predicted"/>
<dbReference type="RefSeq" id="WP_263412952.1">
    <property type="nucleotide sequence ID" value="NZ_BAABBH010000001.1"/>
</dbReference>
<comment type="caution">
    <text evidence="2">The sequence shown here is derived from an EMBL/GenBank/DDBJ whole genome shotgun (WGS) entry which is preliminary data.</text>
</comment>
<dbReference type="InterPro" id="IPR027417">
    <property type="entry name" value="P-loop_NTPase"/>
</dbReference>
<reference evidence="2 3" key="1">
    <citation type="submission" date="2024-12" db="EMBL/GenBank/DDBJ databases">
        <authorList>
            <person name="Lee Y."/>
        </authorList>
    </citation>
    <scope>NUCLEOTIDE SEQUENCE [LARGE SCALE GENOMIC DNA]</scope>
    <source>
        <strain evidence="2 3">03SUJ4</strain>
    </source>
</reference>
<gene>
    <name evidence="2" type="ORF">ACK2TP_07095</name>
</gene>
<dbReference type="NCBIfam" id="TIGR03623">
    <property type="entry name" value="probable DNA repair protein"/>
    <property type="match status" value="1"/>
</dbReference>
<organism evidence="2 3">
    <name type="scientific">Terriglobus aquaticus</name>
    <dbReference type="NCBI Taxonomy" id="940139"/>
    <lineage>
        <taxon>Bacteria</taxon>
        <taxon>Pseudomonadati</taxon>
        <taxon>Acidobacteriota</taxon>
        <taxon>Terriglobia</taxon>
        <taxon>Terriglobales</taxon>
        <taxon>Acidobacteriaceae</taxon>
        <taxon>Terriglobus</taxon>
    </lineage>
</organism>
<sequence length="900" mass="99205">MLDAEQLFRQAREGALLLTPNMRSSRNLRSRIVQFATDPAEAALVSERVLPWRAWTSHLWRQALLQGWDERILMQPLQERLVWETILDADPEVERNDALLGLCQTAADLLYQYEAIAFARFDTSAEAASDPARFARWFRTFQQHCQRELLLPQAALETALAGHTAAFPAQTIVRCGLAGLPPAQENLLTSFASSGSAVLEARSEPTAASRTLLRCGDERAELRALAEHLSASLASPTRPSVAIVVPDLSSARDRIDRTLREHLQSATVARSFTRDRNPLWEFSTGRPLASLAVIADALYLLAWSVRDLDGEEVSRVLRSPHLQWPLDAEAVASLEAALLRRKPHLSGTWSARSVARMLAERSPALAGSLTDCSRLWQGLRSTTSNYGSFVERARHVLRDCGWLRSGERSSAEFQAVKRFESLLDELAALDVVSAAQPAWPEFVHRLTAAARSTRFAPENTGAPVQILTPDESTGLYADELWFLHADESRWSSYTPAHPLLPSALQRRFGMPSADPALDQLRHREQTERIAGIASRATFSFAESGESGDLRPSAVVAALPSLQHSVAGPSGAIAQLQASAELERFEDGELIPVALSENMGPISGGVSTLQSQAACAFRAFAERRLGSAGLDSRDLGMDARDRGSLLHNALQIFWQHTQTSDNLHSLIAEDRLNAQIHRAVDLALRGQREPGDPWTESYLEIQRTRLESLMLRWLRKEAERPPFRIAHLEREVTVTVGGLPLKVRVDRVDTVTLPELGTAHVIVDYKTGDPSARKWEGDRPDEPQLPLYATSAVTEIADSPETPVGAIAFGVVRAGDKLNFVTAPRNSAWLVAGPKANAITLDGEMKKWRNTLTTLAEEFRSGIAAVGPKEYPATCRYCEQRLLCRLKPALLDAEESAEVDG</sequence>